<organism evidence="3 4">
    <name type="scientific">Chrysophaeum taylorii</name>
    <dbReference type="NCBI Taxonomy" id="2483200"/>
    <lineage>
        <taxon>Eukaryota</taxon>
        <taxon>Sar</taxon>
        <taxon>Stramenopiles</taxon>
        <taxon>Ochrophyta</taxon>
        <taxon>Pelagophyceae</taxon>
        <taxon>Pelagomonadales</taxon>
        <taxon>Pelagomonadaceae</taxon>
        <taxon>Chrysophaeum</taxon>
    </lineage>
</organism>
<dbReference type="Gene3D" id="2.60.120.10">
    <property type="entry name" value="Jelly Rolls"/>
    <property type="match status" value="1"/>
</dbReference>
<proteinExistence type="predicted"/>
<dbReference type="SUPFAM" id="SSF48097">
    <property type="entry name" value="Regulator of G-protein signaling, RGS"/>
    <property type="match status" value="1"/>
</dbReference>
<feature type="domain" description="RGS" evidence="2">
    <location>
        <begin position="228"/>
        <end position="356"/>
    </location>
</feature>
<comment type="caution">
    <text evidence="3">The sequence shown here is derived from an EMBL/GenBank/DDBJ whole genome shotgun (WGS) entry which is preliminary data.</text>
</comment>
<keyword evidence="4" id="KW-1185">Reference proteome</keyword>
<dbReference type="AlphaFoldDB" id="A0AAD7XJD3"/>
<dbReference type="SUPFAM" id="SSF51206">
    <property type="entry name" value="cAMP-binding domain-like"/>
    <property type="match status" value="1"/>
</dbReference>
<feature type="region of interest" description="Disordered" evidence="1">
    <location>
        <begin position="1"/>
        <end position="29"/>
    </location>
</feature>
<name>A0AAD7XJD3_9STRA</name>
<evidence type="ECO:0000313" key="4">
    <source>
        <dbReference type="Proteomes" id="UP001230188"/>
    </source>
</evidence>
<dbReference type="InterPro" id="IPR014710">
    <property type="entry name" value="RmlC-like_jellyroll"/>
</dbReference>
<dbReference type="Proteomes" id="UP001230188">
    <property type="component" value="Unassembled WGS sequence"/>
</dbReference>
<dbReference type="InterPro" id="IPR036305">
    <property type="entry name" value="RGS_sf"/>
</dbReference>
<dbReference type="InterPro" id="IPR016137">
    <property type="entry name" value="RGS"/>
</dbReference>
<dbReference type="Gene3D" id="1.10.167.10">
    <property type="entry name" value="Regulator of G-protein Signalling 4, domain 2"/>
    <property type="match status" value="1"/>
</dbReference>
<evidence type="ECO:0000256" key="1">
    <source>
        <dbReference type="SAM" id="MobiDB-lite"/>
    </source>
</evidence>
<protein>
    <recommendedName>
        <fullName evidence="2">RGS domain-containing protein</fullName>
    </recommendedName>
</protein>
<evidence type="ECO:0000259" key="2">
    <source>
        <dbReference type="PROSITE" id="PS50132"/>
    </source>
</evidence>
<gene>
    <name evidence="3" type="ORF">CTAYLR_005210</name>
</gene>
<evidence type="ECO:0000313" key="3">
    <source>
        <dbReference type="EMBL" id="KAJ8601543.1"/>
    </source>
</evidence>
<accession>A0AAD7XJD3</accession>
<dbReference type="EMBL" id="JAQMWT010000421">
    <property type="protein sequence ID" value="KAJ8601543.1"/>
    <property type="molecule type" value="Genomic_DNA"/>
</dbReference>
<dbReference type="SMART" id="SM00315">
    <property type="entry name" value="RGS"/>
    <property type="match status" value="1"/>
</dbReference>
<dbReference type="Pfam" id="PF00615">
    <property type="entry name" value="RGS"/>
    <property type="match status" value="1"/>
</dbReference>
<sequence length="488" mass="54764">MDETRSAAQHAEAVEEEKVGYVSDNSDPSLESRCSDLAQLRRLSQRQLLDDMADIAIGGLTVDKFLRLFRIERETLAPSTTDKIRNIIMRLEVRYYDPGAVVLQQGDPSAPNELLMFVEGELNAHTSAKTTSSRTSKSADPLEDLPARAIGDEEVLLAAPFFIGEERVLKGSWPTATYRAGEMRCKCFVMNEAHVTSLTMTGGFDLDRTLRLRAFERTLAKHGMHVSILRDTIFVDHFMGYLVRQYSAENLRFLVDLMQFKREVGPKDSFETVRARFVVIWDAYMRPWGNMSNVCALECPSEVLDQARGTKEQACATKSSKRLAAVLDPIAKRVKKFIEINLLPAFVKSRNYLTFLSERFPFVEKGKESMTWAVGAKVMKKQFKETGGQSAQTPPYPVDVRVNQRAAIPRISTPLVFARQRTSHSMLPLSEIQSVPLFAANNKTSTTIPSIRPVLMAKLAGMAEELNEIDRNFQASGDPLLDAARWGN</sequence>
<reference evidence="3" key="1">
    <citation type="submission" date="2023-01" db="EMBL/GenBank/DDBJ databases">
        <title>Metagenome sequencing of chrysophaentin producing Chrysophaeum taylorii.</title>
        <authorList>
            <person name="Davison J."/>
            <person name="Bewley C."/>
        </authorList>
    </citation>
    <scope>NUCLEOTIDE SEQUENCE</scope>
    <source>
        <strain evidence="3">NIES-1699</strain>
    </source>
</reference>
<dbReference type="InterPro" id="IPR044926">
    <property type="entry name" value="RGS_subdomain_2"/>
</dbReference>
<dbReference type="InterPro" id="IPR018490">
    <property type="entry name" value="cNMP-bd_dom_sf"/>
</dbReference>
<dbReference type="PROSITE" id="PS50132">
    <property type="entry name" value="RGS"/>
    <property type="match status" value="1"/>
</dbReference>